<dbReference type="EMBL" id="MPUH01001163">
    <property type="protein sequence ID" value="OMJ69746.1"/>
    <property type="molecule type" value="Genomic_DNA"/>
</dbReference>
<dbReference type="SFLD" id="SFLDF00027">
    <property type="entry name" value="p-type_atpase"/>
    <property type="match status" value="1"/>
</dbReference>
<keyword evidence="3" id="KW-0597">Phosphoprotein</keyword>
<reference evidence="13 14" key="1">
    <citation type="submission" date="2016-11" db="EMBL/GenBank/DDBJ databases">
        <title>The macronuclear genome of Stentor coeruleus: a giant cell with tiny introns.</title>
        <authorList>
            <person name="Slabodnick M."/>
            <person name="Ruby J.G."/>
            <person name="Reiff S.B."/>
            <person name="Swart E.C."/>
            <person name="Gosai S."/>
            <person name="Prabakaran S."/>
            <person name="Witkowska E."/>
            <person name="Larue G.E."/>
            <person name="Fisher S."/>
            <person name="Freeman R.M."/>
            <person name="Gunawardena J."/>
            <person name="Chu W."/>
            <person name="Stover N.A."/>
            <person name="Gregory B.D."/>
            <person name="Nowacki M."/>
            <person name="Derisi J."/>
            <person name="Roy S.W."/>
            <person name="Marshall W.F."/>
            <person name="Sood P."/>
        </authorList>
    </citation>
    <scope>NUCLEOTIDE SEQUENCE [LARGE SCALE GENOMIC DNA]</scope>
    <source>
        <strain evidence="13">WM001</strain>
    </source>
</reference>
<dbReference type="SUPFAM" id="SSF81653">
    <property type="entry name" value="Calcium ATPase, transduction domain A"/>
    <property type="match status" value="1"/>
</dbReference>
<keyword evidence="4 10" id="KW-0812">Transmembrane</keyword>
<gene>
    <name evidence="13" type="ORF">SteCoe_32450</name>
</gene>
<dbReference type="PANTHER" id="PTHR42861">
    <property type="entry name" value="CALCIUM-TRANSPORTING ATPASE"/>
    <property type="match status" value="1"/>
</dbReference>
<organism evidence="13 14">
    <name type="scientific">Stentor coeruleus</name>
    <dbReference type="NCBI Taxonomy" id="5963"/>
    <lineage>
        <taxon>Eukaryota</taxon>
        <taxon>Sar</taxon>
        <taxon>Alveolata</taxon>
        <taxon>Ciliophora</taxon>
        <taxon>Postciliodesmatophora</taxon>
        <taxon>Heterotrichea</taxon>
        <taxon>Heterotrichida</taxon>
        <taxon>Stentoridae</taxon>
        <taxon>Stentor</taxon>
    </lineage>
</organism>
<keyword evidence="14" id="KW-1185">Reference proteome</keyword>
<dbReference type="SFLD" id="SFLDG00002">
    <property type="entry name" value="C1.7:_P-type_atpase_like"/>
    <property type="match status" value="1"/>
</dbReference>
<evidence type="ECO:0000256" key="2">
    <source>
        <dbReference type="ARBA" id="ARBA00008804"/>
    </source>
</evidence>
<dbReference type="FunFam" id="3.40.1110.10:FF:000005">
    <property type="entry name" value="Plasma membrane ATPase"/>
    <property type="match status" value="1"/>
</dbReference>
<proteinExistence type="inferred from homology"/>
<dbReference type="NCBIfam" id="TIGR01494">
    <property type="entry name" value="ATPase_P-type"/>
    <property type="match status" value="2"/>
</dbReference>
<evidence type="ECO:0000313" key="14">
    <source>
        <dbReference type="Proteomes" id="UP000187209"/>
    </source>
</evidence>
<dbReference type="GO" id="GO:0005886">
    <property type="term" value="C:plasma membrane"/>
    <property type="evidence" value="ECO:0007669"/>
    <property type="project" value="UniProtKB-SubCell"/>
</dbReference>
<dbReference type="InterPro" id="IPR036412">
    <property type="entry name" value="HAD-like_sf"/>
</dbReference>
<dbReference type="Proteomes" id="UP000187209">
    <property type="component" value="Unassembled WGS sequence"/>
</dbReference>
<protein>
    <recommendedName>
        <fullName evidence="10">Plasma membrane ATPase</fullName>
        <ecNumber evidence="10">7.1.2.1</ecNumber>
    </recommendedName>
</protein>
<evidence type="ECO:0000256" key="11">
    <source>
        <dbReference type="SAM" id="MobiDB-lite"/>
    </source>
</evidence>
<dbReference type="InterPro" id="IPR044492">
    <property type="entry name" value="P_typ_ATPase_HD_dom"/>
</dbReference>
<evidence type="ECO:0000256" key="9">
    <source>
        <dbReference type="ARBA" id="ARBA00023136"/>
    </source>
</evidence>
<dbReference type="InterPro" id="IPR023299">
    <property type="entry name" value="ATPase_P-typ_cyto_dom_N"/>
</dbReference>
<feature type="transmembrane region" description="Helical" evidence="10">
    <location>
        <begin position="234"/>
        <end position="258"/>
    </location>
</feature>
<dbReference type="PROSITE" id="PS00154">
    <property type="entry name" value="ATPASE_E1_E2"/>
    <property type="match status" value="1"/>
</dbReference>
<dbReference type="NCBIfam" id="TIGR01647">
    <property type="entry name" value="ATPase-IIIA_H"/>
    <property type="match status" value="1"/>
</dbReference>
<dbReference type="Gene3D" id="3.40.50.1000">
    <property type="entry name" value="HAD superfamily/HAD-like"/>
    <property type="match status" value="1"/>
</dbReference>
<evidence type="ECO:0000256" key="3">
    <source>
        <dbReference type="ARBA" id="ARBA00022553"/>
    </source>
</evidence>
<dbReference type="Gene3D" id="2.70.150.10">
    <property type="entry name" value="Calcium-transporting ATPase, cytoplasmic transduction domain A"/>
    <property type="match status" value="1"/>
</dbReference>
<dbReference type="GO" id="GO:0120029">
    <property type="term" value="P:proton export across plasma membrane"/>
    <property type="evidence" value="ECO:0007669"/>
    <property type="project" value="UniProtKB-UniRule"/>
</dbReference>
<evidence type="ECO:0000256" key="4">
    <source>
        <dbReference type="ARBA" id="ARBA00022692"/>
    </source>
</evidence>
<accession>A0A1R2AZ10</accession>
<keyword evidence="8 10" id="KW-1133">Transmembrane helix</keyword>
<dbReference type="Gene3D" id="3.40.1110.10">
    <property type="entry name" value="Calcium-transporting ATPase, cytoplasmic domain N"/>
    <property type="match status" value="1"/>
</dbReference>
<name>A0A1R2AZ10_9CILI</name>
<keyword evidence="10" id="KW-0406">Ion transport</keyword>
<dbReference type="InterPro" id="IPR023298">
    <property type="entry name" value="ATPase_P-typ_TM_dom_sf"/>
</dbReference>
<evidence type="ECO:0000256" key="7">
    <source>
        <dbReference type="ARBA" id="ARBA00022967"/>
    </source>
</evidence>
<keyword evidence="7 10" id="KW-1278">Translocase</keyword>
<sequence>MGEYKKLGETQEEETKKTHKMSEQEEAESQTGPEGLSSEEAARRLARDGPNKLPEKKVNPCLKFLSYYWGPMPGMIWCAIIIELIRLAFIDLAILIFLQFINGFVGWNEEKNAGNAIEALKKSLAPKAKVKRNGCWETIESWNVVFGDRVNIKLGDIIPADLKLGPGYAEIDQAALTGESLAVTRYEGDIVYQGSVCKRGDLEAIVVAVGANTFFGKTSALVGQVNQRGNFQKVILKVTAVLMVISIVLVGIIFGVVLAKGNNFLETLSICVVILVASIPVAMQVVCSTTMAVGARALAKRKAIVSRLNSIEELAGMEILCSDKTGTLTKNELTVQNPTLMGKFTINDIFLTAGLASKRELGSQDAIDKCITEYATHKCGISFADYEEEDFIPFDPKIKRTEATVRNLRTGHTIKVSKGAPQVILAMANNPEIEEQVTNAVNDLASRGYRTIGVGRADIEHQWVFIGLIPLYDPPRDDTKETIQKAIQMEVKVKMITGDQIAIAKETANLLNLGDKIFNSELLSEEATAVQREYLTTIIEEADGFAEVFPEHKFAIVKMLQELGKRVGMTGDGVNDAPALKKADVGIAVDGATDAARAAADIVLTSPGLSVIIEAIYRARKIFQRMKNFCTYRIACTIQLLIFFFITMCSLKPDDYSCHGVTGCGDVPNTFSLPVVALVIITVLNDGTIISIAYDRVTVSKRPDQWNLFLIYVNACTLGGIAFISSLILVLLGLDNMHASDPNGFLNAFGINAFTYGEMLTVVYLKVSLSDFLTVFTARTNSWFWTRAPGKVLLAAAAIATFAATLMSVYWFLDVNAGDGSSGKIPDMKSVSWGVAGFVWLYNMVFFVLQDIVKVIQLKSFDAYYAMSGKDTGFAGAVLTDTFLVFTTGERGTGRRSIVTRRSMAAAHLDGKA</sequence>
<feature type="domain" description="Cation-transporting P-type ATPase N-terminal" evidence="12">
    <location>
        <begin position="17"/>
        <end position="88"/>
    </location>
</feature>
<dbReference type="Gene3D" id="1.20.1110.10">
    <property type="entry name" value="Calcium-transporting ATPase, transmembrane domain"/>
    <property type="match status" value="1"/>
</dbReference>
<keyword evidence="5 10" id="KW-0547">Nucleotide-binding</keyword>
<feature type="compositionally biased region" description="Basic and acidic residues" evidence="11">
    <location>
        <begin position="1"/>
        <end position="23"/>
    </location>
</feature>
<evidence type="ECO:0000256" key="1">
    <source>
        <dbReference type="ARBA" id="ARBA00004141"/>
    </source>
</evidence>
<dbReference type="GO" id="GO:0008553">
    <property type="term" value="F:P-type proton-exporting transporter activity"/>
    <property type="evidence" value="ECO:0007669"/>
    <property type="project" value="UniProtKB-UniRule"/>
</dbReference>
<feature type="transmembrane region" description="Helical" evidence="10">
    <location>
        <begin position="706"/>
        <end position="732"/>
    </location>
</feature>
<feature type="transmembrane region" description="Helical" evidence="10">
    <location>
        <begin position="671"/>
        <end position="694"/>
    </location>
</feature>
<comment type="subcellular location">
    <subcellularLocation>
        <location evidence="10">Cell membrane</location>
        <topology evidence="10">Multi-pass membrane protein</topology>
    </subcellularLocation>
    <subcellularLocation>
        <location evidence="1">Membrane</location>
        <topology evidence="1">Multi-pass membrane protein</topology>
    </subcellularLocation>
</comment>
<dbReference type="Pfam" id="PF00702">
    <property type="entry name" value="Hydrolase"/>
    <property type="match status" value="1"/>
</dbReference>
<dbReference type="InterPro" id="IPR008250">
    <property type="entry name" value="ATPase_P-typ_transduc_dom_A_sf"/>
</dbReference>
<dbReference type="SUPFAM" id="SSF56784">
    <property type="entry name" value="HAD-like"/>
    <property type="match status" value="1"/>
</dbReference>
<dbReference type="Pfam" id="PF00690">
    <property type="entry name" value="Cation_ATPase_N"/>
    <property type="match status" value="1"/>
</dbReference>
<dbReference type="OrthoDB" id="116380at2759"/>
<dbReference type="InterPro" id="IPR023214">
    <property type="entry name" value="HAD_sf"/>
</dbReference>
<keyword evidence="10" id="KW-0813">Transport</keyword>
<dbReference type="SFLD" id="SFLDS00003">
    <property type="entry name" value="Haloacid_Dehalogenase"/>
    <property type="match status" value="1"/>
</dbReference>
<evidence type="ECO:0000256" key="6">
    <source>
        <dbReference type="ARBA" id="ARBA00022840"/>
    </source>
</evidence>
<dbReference type="InterPro" id="IPR018303">
    <property type="entry name" value="ATPase_P-typ_P_site"/>
</dbReference>
<keyword evidence="10" id="KW-0460">Magnesium</keyword>
<keyword evidence="6 10" id="KW-0067">ATP-binding</keyword>
<dbReference type="PRINTS" id="PR00119">
    <property type="entry name" value="CATATPASE"/>
</dbReference>
<feature type="transmembrane region" description="Helical" evidence="10">
    <location>
        <begin position="744"/>
        <end position="765"/>
    </location>
</feature>
<evidence type="ECO:0000259" key="12">
    <source>
        <dbReference type="SMART" id="SM00831"/>
    </source>
</evidence>
<dbReference type="GO" id="GO:0005524">
    <property type="term" value="F:ATP binding"/>
    <property type="evidence" value="ECO:0007669"/>
    <property type="project" value="UniProtKB-UniRule"/>
</dbReference>
<dbReference type="AlphaFoldDB" id="A0A1R2AZ10"/>
<comment type="similarity">
    <text evidence="2 10">Belongs to the cation transport ATPase (P-type) (TC 3.A.3) family. Type IIIA subfamily.</text>
</comment>
<feature type="transmembrane region" description="Helical" evidence="10">
    <location>
        <begin position="264"/>
        <end position="293"/>
    </location>
</feature>
<dbReference type="EC" id="7.1.2.1" evidence="10"/>
<dbReference type="FunFam" id="3.40.50.1000:FF:000008">
    <property type="entry name" value="Plasma membrane ATPase"/>
    <property type="match status" value="1"/>
</dbReference>
<feature type="transmembrane region" description="Helical" evidence="10">
    <location>
        <begin position="630"/>
        <end position="651"/>
    </location>
</feature>
<dbReference type="Pfam" id="PF00122">
    <property type="entry name" value="E1-E2_ATPase"/>
    <property type="match status" value="1"/>
</dbReference>
<dbReference type="InterPro" id="IPR004014">
    <property type="entry name" value="ATPase_P-typ_cation-transptr_N"/>
</dbReference>
<keyword evidence="9 10" id="KW-0472">Membrane</keyword>
<feature type="compositionally biased region" description="Basic and acidic residues" evidence="11">
    <location>
        <begin position="40"/>
        <end position="51"/>
    </location>
</feature>
<comment type="caution">
    <text evidence="13">The sequence shown here is derived from an EMBL/GenBank/DDBJ whole genome shotgun (WGS) entry which is preliminary data.</text>
</comment>
<comment type="catalytic activity">
    <reaction evidence="10">
        <text>ATP + H2O + H(+)(in) = ADP + phosphate + 2 H(+)(out)</text>
        <dbReference type="Rhea" id="RHEA:20852"/>
        <dbReference type="ChEBI" id="CHEBI:15377"/>
        <dbReference type="ChEBI" id="CHEBI:15378"/>
        <dbReference type="ChEBI" id="CHEBI:30616"/>
        <dbReference type="ChEBI" id="CHEBI:43474"/>
        <dbReference type="ChEBI" id="CHEBI:456216"/>
        <dbReference type="EC" id="7.1.2.1"/>
    </reaction>
</comment>
<feature type="transmembrane region" description="Helical" evidence="10">
    <location>
        <begin position="833"/>
        <end position="853"/>
    </location>
</feature>
<feature type="transmembrane region" description="Helical" evidence="10">
    <location>
        <begin position="792"/>
        <end position="813"/>
    </location>
</feature>
<dbReference type="InterPro" id="IPR001757">
    <property type="entry name" value="P_typ_ATPase"/>
</dbReference>
<dbReference type="FunFam" id="2.70.150.10:FF:000042">
    <property type="entry name" value="Plasma membrane ATPase"/>
    <property type="match status" value="1"/>
</dbReference>
<feature type="region of interest" description="Disordered" evidence="11">
    <location>
        <begin position="1"/>
        <end position="51"/>
    </location>
</feature>
<evidence type="ECO:0000256" key="8">
    <source>
        <dbReference type="ARBA" id="ARBA00022989"/>
    </source>
</evidence>
<dbReference type="CDD" id="cd02076">
    <property type="entry name" value="P-type_ATPase_H"/>
    <property type="match status" value="1"/>
</dbReference>
<evidence type="ECO:0000256" key="5">
    <source>
        <dbReference type="ARBA" id="ARBA00022741"/>
    </source>
</evidence>
<dbReference type="GO" id="GO:0016887">
    <property type="term" value="F:ATP hydrolysis activity"/>
    <property type="evidence" value="ECO:0007669"/>
    <property type="project" value="InterPro"/>
</dbReference>
<feature type="transmembrane region" description="Helical" evidence="10">
    <location>
        <begin position="74"/>
        <end position="98"/>
    </location>
</feature>
<dbReference type="InterPro" id="IPR059000">
    <property type="entry name" value="ATPase_P-type_domA"/>
</dbReference>
<keyword evidence="10" id="KW-0375">Hydrogen ion transport</keyword>
<dbReference type="PRINTS" id="PR00120">
    <property type="entry name" value="HATPASE"/>
</dbReference>
<evidence type="ECO:0000313" key="13">
    <source>
        <dbReference type="EMBL" id="OMJ69746.1"/>
    </source>
</evidence>
<dbReference type="SMART" id="SM00831">
    <property type="entry name" value="Cation_ATPase_N"/>
    <property type="match status" value="1"/>
</dbReference>
<dbReference type="SUPFAM" id="SSF81665">
    <property type="entry name" value="Calcium ATPase, transmembrane domain M"/>
    <property type="match status" value="1"/>
</dbReference>
<evidence type="ECO:0000256" key="10">
    <source>
        <dbReference type="RuleBase" id="RU362083"/>
    </source>
</evidence>
<dbReference type="InterPro" id="IPR006534">
    <property type="entry name" value="P-type_ATPase_IIIA"/>
</dbReference>